<sequence length="110" mass="12226">MLDAEVLKDLRLGFSQMGNVSIREVKVDDGADLALKIHAMEEGHNLIIVGRRHSTNSVLLSGLMEWVEFPDLGLVGDILAEADISRPVSVLVIQQQLHMKIKWQIMGTSH</sequence>
<dbReference type="EMBL" id="BJWL01000003">
    <property type="protein sequence ID" value="GFY83467.1"/>
    <property type="molecule type" value="Genomic_DNA"/>
</dbReference>
<dbReference type="GO" id="GO:0012505">
    <property type="term" value="C:endomembrane system"/>
    <property type="evidence" value="ECO:0007669"/>
    <property type="project" value="TreeGrafter"/>
</dbReference>
<dbReference type="InterPro" id="IPR050794">
    <property type="entry name" value="CPA2_transporter"/>
</dbReference>
<protein>
    <submittedName>
        <fullName evidence="5">Uncharacterized protein</fullName>
    </submittedName>
</protein>
<dbReference type="PANTHER" id="PTHR32468:SF22">
    <property type="entry name" value="CATION_H(+) ANTIPORTER 3-LIKE"/>
    <property type="match status" value="1"/>
</dbReference>
<dbReference type="Proteomes" id="UP000585474">
    <property type="component" value="Unassembled WGS sequence"/>
</dbReference>
<keyword evidence="4" id="KW-0406">Ion transport</keyword>
<name>A0A7J0ECU5_9ERIC</name>
<gene>
    <name evidence="5" type="ORF">Acr_03g0002410</name>
</gene>
<evidence type="ECO:0000256" key="4">
    <source>
        <dbReference type="ARBA" id="ARBA00023065"/>
    </source>
</evidence>
<dbReference type="GO" id="GO:0006885">
    <property type="term" value="P:regulation of pH"/>
    <property type="evidence" value="ECO:0007669"/>
    <property type="project" value="TreeGrafter"/>
</dbReference>
<keyword evidence="6" id="KW-1185">Reference proteome</keyword>
<dbReference type="PANTHER" id="PTHR32468">
    <property type="entry name" value="CATION/H + ANTIPORTER"/>
    <property type="match status" value="1"/>
</dbReference>
<accession>A0A7J0ECU5</accession>
<evidence type="ECO:0000313" key="6">
    <source>
        <dbReference type="Proteomes" id="UP000585474"/>
    </source>
</evidence>
<dbReference type="AlphaFoldDB" id="A0A7J0ECU5"/>
<reference evidence="5 6" key="1">
    <citation type="submission" date="2019-07" db="EMBL/GenBank/DDBJ databases">
        <title>De Novo Assembly of kiwifruit Actinidia rufa.</title>
        <authorList>
            <person name="Sugita-Konishi S."/>
            <person name="Sato K."/>
            <person name="Mori E."/>
            <person name="Abe Y."/>
            <person name="Kisaki G."/>
            <person name="Hamano K."/>
            <person name="Suezawa K."/>
            <person name="Otani M."/>
            <person name="Fukuda T."/>
            <person name="Manabe T."/>
            <person name="Gomi K."/>
            <person name="Tabuchi M."/>
            <person name="Akimitsu K."/>
            <person name="Kataoka I."/>
        </authorList>
    </citation>
    <scope>NUCLEOTIDE SEQUENCE [LARGE SCALE GENOMIC DNA]</scope>
    <source>
        <strain evidence="6">cv. Fuchu</strain>
    </source>
</reference>
<keyword evidence="1" id="KW-0813">Transport</keyword>
<organism evidence="5 6">
    <name type="scientific">Actinidia rufa</name>
    <dbReference type="NCBI Taxonomy" id="165716"/>
    <lineage>
        <taxon>Eukaryota</taxon>
        <taxon>Viridiplantae</taxon>
        <taxon>Streptophyta</taxon>
        <taxon>Embryophyta</taxon>
        <taxon>Tracheophyta</taxon>
        <taxon>Spermatophyta</taxon>
        <taxon>Magnoliopsida</taxon>
        <taxon>eudicotyledons</taxon>
        <taxon>Gunneridae</taxon>
        <taxon>Pentapetalae</taxon>
        <taxon>asterids</taxon>
        <taxon>Ericales</taxon>
        <taxon>Actinidiaceae</taxon>
        <taxon>Actinidia</taxon>
    </lineage>
</organism>
<evidence type="ECO:0000256" key="2">
    <source>
        <dbReference type="ARBA" id="ARBA00022538"/>
    </source>
</evidence>
<evidence type="ECO:0000313" key="5">
    <source>
        <dbReference type="EMBL" id="GFY83467.1"/>
    </source>
</evidence>
<keyword evidence="2" id="KW-0633">Potassium transport</keyword>
<dbReference type="OrthoDB" id="1938353at2759"/>
<dbReference type="GO" id="GO:0006813">
    <property type="term" value="P:potassium ion transport"/>
    <property type="evidence" value="ECO:0007669"/>
    <property type="project" value="UniProtKB-KW"/>
</dbReference>
<comment type="caution">
    <text evidence="5">The sequence shown here is derived from an EMBL/GenBank/DDBJ whole genome shotgun (WGS) entry which is preliminary data.</text>
</comment>
<evidence type="ECO:0000256" key="1">
    <source>
        <dbReference type="ARBA" id="ARBA00022448"/>
    </source>
</evidence>
<keyword evidence="3" id="KW-0630">Potassium</keyword>
<evidence type="ECO:0000256" key="3">
    <source>
        <dbReference type="ARBA" id="ARBA00022958"/>
    </source>
</evidence>
<proteinExistence type="predicted"/>
<dbReference type="GO" id="GO:0098662">
    <property type="term" value="P:inorganic cation transmembrane transport"/>
    <property type="evidence" value="ECO:0007669"/>
    <property type="project" value="TreeGrafter"/>
</dbReference>